<accession>A0A2T1AJI7</accession>
<dbReference type="Proteomes" id="UP000237718">
    <property type="component" value="Unassembled WGS sequence"/>
</dbReference>
<sequence>MVGHPSRMRPSGDPEIRCNMPKRGAALLHDAPVIPVRVIGSRAA</sequence>
<organism evidence="1 2">
    <name type="scientific">Tritonibacter scottomollicae</name>
    <name type="common">Epibacterium scottomollicae</name>
    <dbReference type="NCBI Taxonomy" id="483013"/>
    <lineage>
        <taxon>Bacteria</taxon>
        <taxon>Pseudomonadati</taxon>
        <taxon>Pseudomonadota</taxon>
        <taxon>Alphaproteobacteria</taxon>
        <taxon>Rhodobacterales</taxon>
        <taxon>Paracoccaceae</taxon>
        <taxon>Tritonibacter</taxon>
    </lineage>
</organism>
<evidence type="ECO:0000313" key="1">
    <source>
        <dbReference type="EMBL" id="PRZ48766.1"/>
    </source>
</evidence>
<proteinExistence type="predicted"/>
<name>A0A2T1AJI7_TRISK</name>
<evidence type="ECO:0000313" key="2">
    <source>
        <dbReference type="Proteomes" id="UP000237718"/>
    </source>
</evidence>
<reference evidence="1 2" key="1">
    <citation type="submission" date="2018-03" db="EMBL/GenBank/DDBJ databases">
        <title>Genomic Encyclopedia of Archaeal and Bacterial Type Strains, Phase II (KMG-II): from individual species to whole genera.</title>
        <authorList>
            <person name="Goeker M."/>
        </authorList>
    </citation>
    <scope>NUCLEOTIDE SEQUENCE [LARGE SCALE GENOMIC DNA]</scope>
    <source>
        <strain evidence="1 2">DSM 25328</strain>
    </source>
</reference>
<dbReference type="EMBL" id="PVUF01000003">
    <property type="protein sequence ID" value="PRZ48766.1"/>
    <property type="molecule type" value="Genomic_DNA"/>
</dbReference>
<dbReference type="AlphaFoldDB" id="A0A2T1AJI7"/>
<protein>
    <submittedName>
        <fullName evidence="1">Uncharacterized protein</fullName>
    </submittedName>
</protein>
<gene>
    <name evidence="1" type="ORF">CLV89_10377</name>
</gene>
<comment type="caution">
    <text evidence="1">The sequence shown here is derived from an EMBL/GenBank/DDBJ whole genome shotgun (WGS) entry which is preliminary data.</text>
</comment>